<keyword evidence="2" id="KW-0800">Toxin</keyword>
<dbReference type="Pfam" id="PF05860">
    <property type="entry name" value="TPS"/>
    <property type="match status" value="1"/>
</dbReference>
<dbReference type="InterPro" id="IPR006914">
    <property type="entry name" value="VENN_dom"/>
</dbReference>
<feature type="coiled-coil region" evidence="5">
    <location>
        <begin position="2376"/>
        <end position="2403"/>
    </location>
</feature>
<dbReference type="Proteomes" id="UP001500171">
    <property type="component" value="Unassembled WGS sequence"/>
</dbReference>
<evidence type="ECO:0000256" key="4">
    <source>
        <dbReference type="ARBA" id="ARBA00023026"/>
    </source>
</evidence>
<comment type="subcellular location">
    <subcellularLocation>
        <location evidence="1">Target cell</location>
        <location evidence="1">Target cell cytoplasm</location>
    </subcellularLocation>
</comment>
<organism evidence="8 9">
    <name type="scientific">Orbus sasakiae</name>
    <dbReference type="NCBI Taxonomy" id="1078475"/>
    <lineage>
        <taxon>Bacteria</taxon>
        <taxon>Pseudomonadati</taxon>
        <taxon>Pseudomonadota</taxon>
        <taxon>Gammaproteobacteria</taxon>
        <taxon>Orbales</taxon>
        <taxon>Orbaceae</taxon>
        <taxon>Orbus</taxon>
    </lineage>
</organism>
<dbReference type="EMBL" id="BAABHY010000001">
    <property type="protein sequence ID" value="GAA5107834.1"/>
    <property type="molecule type" value="Genomic_DNA"/>
</dbReference>
<dbReference type="InterPro" id="IPR057938">
    <property type="entry name" value="TreTu_C"/>
</dbReference>
<dbReference type="InterPro" id="IPR012334">
    <property type="entry name" value="Pectin_lyas_fold"/>
</dbReference>
<feature type="region of interest" description="Disordered" evidence="6">
    <location>
        <begin position="1756"/>
        <end position="1775"/>
    </location>
</feature>
<dbReference type="Pfam" id="PF13018">
    <property type="entry name" value="ESPR"/>
    <property type="match status" value="1"/>
</dbReference>
<keyword evidence="4" id="KW-0843">Virulence</keyword>
<gene>
    <name evidence="8" type="ORF">GCM10023211_09370</name>
</gene>
<keyword evidence="3" id="KW-1266">Target cell cytoplasm</keyword>
<evidence type="ECO:0000256" key="2">
    <source>
        <dbReference type="ARBA" id="ARBA00022656"/>
    </source>
</evidence>
<evidence type="ECO:0000256" key="1">
    <source>
        <dbReference type="ARBA" id="ARBA00004219"/>
    </source>
</evidence>
<dbReference type="InterPro" id="IPR008619">
    <property type="entry name" value="Filamentous_hemagglutn_rpt"/>
</dbReference>
<feature type="domain" description="Filamentous haemagglutinin FhaB/tRNA nuclease CdiA-like TPS" evidence="7">
    <location>
        <begin position="93"/>
        <end position="214"/>
    </location>
</feature>
<evidence type="ECO:0000256" key="6">
    <source>
        <dbReference type="SAM" id="MobiDB-lite"/>
    </source>
</evidence>
<keyword evidence="9" id="KW-1185">Reference proteome</keyword>
<dbReference type="RefSeq" id="WP_345489316.1">
    <property type="nucleotide sequence ID" value="NZ_BAABHY010000001.1"/>
</dbReference>
<dbReference type="Pfam" id="PF05594">
    <property type="entry name" value="Fil_haemagg"/>
    <property type="match status" value="5"/>
</dbReference>
<dbReference type="SUPFAM" id="SSF51126">
    <property type="entry name" value="Pectin lyase-like"/>
    <property type="match status" value="1"/>
</dbReference>
<comment type="caution">
    <text evidence="8">The sequence shown here is derived from an EMBL/GenBank/DDBJ whole genome shotgun (WGS) entry which is preliminary data.</text>
</comment>
<feature type="region of interest" description="Disordered" evidence="6">
    <location>
        <begin position="1792"/>
        <end position="1812"/>
    </location>
</feature>
<dbReference type="NCBIfam" id="TIGR01901">
    <property type="entry name" value="adhes_NPXG"/>
    <property type="match status" value="1"/>
</dbReference>
<dbReference type="Pfam" id="PF13332">
    <property type="entry name" value="Fil_haemagg_2"/>
    <property type="match status" value="5"/>
</dbReference>
<accession>A0ABP9N4I7</accession>
<keyword evidence="5" id="KW-0175">Coiled coil</keyword>
<protein>
    <recommendedName>
        <fullName evidence="7">Filamentous haemagglutinin FhaB/tRNA nuclease CdiA-like TPS domain-containing protein</fullName>
    </recommendedName>
</protein>
<evidence type="ECO:0000256" key="5">
    <source>
        <dbReference type="SAM" id="Coils"/>
    </source>
</evidence>
<sequence length="2888" mass="307339">MNKHFYRIIFNKARGMLMVVAEIVKSHQGSSRSSEKAKSTIVDKNTIAALKPVAFMTYIALGLICLSATSYANTIVVDKNADKTQRPIIMPTANGATQVNITAPSGAGVSHNKFTQFDVSEKGVILNNSHKASQTELAGYIKGNDLLLKSGSAKVILNEINSKHASQLNGYIEVAGQKAQVVIANAAGITCNGCGFINANRATLTTGKPILENGELKGYLVEQGNIAINGKGLNSAKQDYTDLIAQTVNINASLWANDVKVVAGRNNVNQDVSQITKLTDNDQAPPQLAIDVAALGGMYAGKIQLVGTQTGVGVHNSGQLGASAGNITITADGKIVNTGSIQAKGDITLTSQQDITNSKQIYSQKNIKITSQKQINNQATIVAQNDITLNANTIVSDSTSTIAAGIDDKGQLTDSGSIYSNAADITLTGQTLATQSINLHADKTVNLNNGKMLSGNLQIIGNDINAKSTTIKTNDSVNIQADNSVNTTSSMMTSHGDITIHAKHIENDNSSWQADNNILLDADVINNRNSDLLSLGNTTQNALALDNSGSKLRAKGDISQTADDIDNQKVIMLSEQSININANNINNKHADLRAQQNISQQALIVLDNQQSKFVAGDNIQLTAKQLNQGEASLTANQLINIHAQNIDNDDATLLSKDLQIVADELSGGGKLSATGDITLTLQNDFNNNGEISANRTLSITSQKTINNNQLFIAKNMSLNSEQLNNNSQAEISADNLELKTNTLINQSLIDGGQVSITTQLLDNKPSGRIYGDNLTISANTLNNLGDGLTAPVIAARNDFKLAVGTLNNYAHGLLLSLGNFTIGQQIDSNNHVIGSAVVINNHSSKIESQGDLLINSQIINNINDNIEVEDVLVDEKYVTEWSFIDSPDVRYRPDEVREYCIGCKKKTNYRVLEVIATGKTMPKYNFYHYNQKTYQTQVVTTDPAKIIGGGNVILNTAKTTNDNSHINAGENLSINGVLENIVIESIQRIVRNGGRDYHYDYFPGKGKHYHDIDYHGYNPLDEISAIDLSLSTIKDHTVVANNVLDDSHRTSISQTNLDKANIDVGSVSTIEPNITLPTNSLYTIHKDTEHHYLIETDSRFTNKKAWLSSDYMFKQLKADPNNIQKRLGDGYYEQQLIQQQIIGLTGQRYLADYANDLAQYQALMNSGVEFANQYGLSIGVALTDAQMNMLTSDIVWMVSKTVTIDGQDIEVLVPQVYIVNRPHVTSAGALVSGKNATIQSDSDIHSSGTIVAKDQLSISANNIHNQGNMIGGKVLIDAQDSIFSYGKIAADAQLMLNAGKDINLITNTHTEERNNYKEHDIKTVLDKVSTVNVKNGDMTIKAGHDINTAGALIVNQDKNSTTLLEAGNDINLSTVKTRDKEEFYISNKDYQRSDIEHVVGSEIYSQGNISLKANNDIKVTASSVNADNALAIQANNININSEASSQLIDVHQEVVTRSTFSKTKSVFDLAIDNNVQTGSSLSGKTIDVNAKNDINVVGSQVIASKDINLTAKNDVSIDSAQETYYQYQKTTTKTSGITSSGMGITIGSQSTSSSLKENETNFSNSSSLIGSAGGNVIISAGNTASVSGSEIVAVRAEGDTSKATGHIDITGQDIQIIPGQDTIDTTTTYSSKSSGVHISVSNPIVDSFRNFKDILHSDDGKVEKGKKLINETAAAGIDILLPTQLPITYGKSSSSSSNITHGEYQNGSSLTASGNIQLHATGNKADSGDILINGGQLGAGESIILDANRNVDVVASTDKQTNNNSSKSSSWSINTGAPTTGSTIRFISGGPNHGTGILPFGSEKSQSKAEKEITAQTSSVLTANDIYVNSKEGQVNVTGSNMTAQNDLMIQAQKGNINVTAGTSNIYDHETGSESKIGELKGDGYSGTAGFSKQSHSKLDNSDTQSNLRSQLNSVKGDVSLQSSNDINLSGTDVNAGKSINLTGKNVQLDTSEDNKLSEYHSKSQQYGVTVSTSGYAVTAAQAIEKAAKSIENGDDARLSAIYGAQAALNTASQATQIAKDGMGTSAVKVTVSVTADNSKQQQKYESQQQLGSTLNALQDVNITADENIQGHGVDIHGKNINLNAGNDITFISAQTNEKQNNTNSGSHYGVGVGFSAGGSQNGFTLELSGSQSKGKENGTLLVNHNSQVHADDALTITSGKDVTLKGAELKGDKVVAEIGGDLTIISVQDVEHYDSKQTTGGVNVSVCVPPFCVGATEVSGNFSQDKMNSDYASVNQQSGIFAGNDGFDIKVEQHTQLDGAVIASQAHDKSKNKLDTGSLGFSNIENKAEFDVNSVSVAGGTSIAGGQVTPTAGNPAFYSHDGDASSITQSAVAEGEIIIRHQDEQQQDITQLSRDTDNANNALDKIFDKEKEQNRQDIVNSLKELAAQVKKLEQDFNQNAGKESTDGKMGNAFSKGIDAATSILTGLITGDIAGGLAGASAPYLAELIKNNAPDEASRLVAHALLGATIAQLQGNSVLSGGSGALLGETAADIIRRGLYNGRNVEELSESEKDNISALAQLASGFAIALSGGNTNDIGTAVAGSKNAVENNFLSNIYGVEKLDDEGKALHKKLEKAGIGGIDELQAQYENCKGDADCRRDIRNEFRKQENAAGEKIVELYESGQLSEKEFNYLVTVYASKMLEGIIEGEKLSDTGLDWIGDIYKASGLSWTFAGKMNNPYLNAIRSNDIIEKSKAQGMSNEQIQEKILEDSVLGSAIAPVDVNGILNLFDNGASKEDIIRFAAVAAFGKATNIPSAGKGNVGAKSNINSSLKLGETKVVNEVSVTRVGRWMSPEELAQMQSTGKVVQGGGGQTFISVNGVNDFKGAAPKGSVYVEFDVPSNSLIQGGNEGWYKMIGPNAQPSQKYQVEKKGGSLTPDVSNIKILEHK</sequence>
<dbReference type="Gene3D" id="2.160.20.10">
    <property type="entry name" value="Single-stranded right-handed beta-helix, Pectin lyase-like"/>
    <property type="match status" value="1"/>
</dbReference>
<dbReference type="InterPro" id="IPR024973">
    <property type="entry name" value="ESPR"/>
</dbReference>
<evidence type="ECO:0000313" key="9">
    <source>
        <dbReference type="Proteomes" id="UP001500171"/>
    </source>
</evidence>
<dbReference type="SMART" id="SM00912">
    <property type="entry name" value="Haemagg_act"/>
    <property type="match status" value="1"/>
</dbReference>
<dbReference type="Pfam" id="PF04829">
    <property type="entry name" value="PT-VENN"/>
    <property type="match status" value="1"/>
</dbReference>
<proteinExistence type="predicted"/>
<feature type="region of interest" description="Disordered" evidence="6">
    <location>
        <begin position="1887"/>
        <end position="1907"/>
    </location>
</feature>
<dbReference type="InterPro" id="IPR008638">
    <property type="entry name" value="FhaB/CdiA-like_TPS"/>
</dbReference>
<reference evidence="9" key="1">
    <citation type="journal article" date="2019" name="Int. J. Syst. Evol. Microbiol.">
        <title>The Global Catalogue of Microorganisms (GCM) 10K type strain sequencing project: providing services to taxonomists for standard genome sequencing and annotation.</title>
        <authorList>
            <consortium name="The Broad Institute Genomics Platform"/>
            <consortium name="The Broad Institute Genome Sequencing Center for Infectious Disease"/>
            <person name="Wu L."/>
            <person name="Ma J."/>
        </authorList>
    </citation>
    <scope>NUCLEOTIDE SEQUENCE [LARGE SCALE GENOMIC DNA]</scope>
    <source>
        <strain evidence="9">JCM 18050</strain>
    </source>
</reference>
<feature type="compositionally biased region" description="Low complexity" evidence="6">
    <location>
        <begin position="1762"/>
        <end position="1774"/>
    </location>
</feature>
<name>A0ABP9N4I7_9GAMM</name>
<dbReference type="InterPro" id="IPR025157">
    <property type="entry name" value="Hemagglutinin_rpt"/>
</dbReference>
<evidence type="ECO:0000313" key="8">
    <source>
        <dbReference type="EMBL" id="GAA5107834.1"/>
    </source>
</evidence>
<evidence type="ECO:0000259" key="7">
    <source>
        <dbReference type="SMART" id="SM00912"/>
    </source>
</evidence>
<dbReference type="InterPro" id="IPR011050">
    <property type="entry name" value="Pectin_lyase_fold/virulence"/>
</dbReference>
<dbReference type="Pfam" id="PF24691">
    <property type="entry name" value="TreTu_C"/>
    <property type="match status" value="1"/>
</dbReference>
<evidence type="ECO:0000256" key="3">
    <source>
        <dbReference type="ARBA" id="ARBA00022913"/>
    </source>
</evidence>